<feature type="region of interest" description="Disordered" evidence="1">
    <location>
        <begin position="55"/>
        <end position="75"/>
    </location>
</feature>
<dbReference type="RefSeq" id="WP_188434357.1">
    <property type="nucleotide sequence ID" value="NZ_BMFF01000002.1"/>
</dbReference>
<evidence type="ECO:0000313" key="2">
    <source>
        <dbReference type="EMBL" id="GGC92724.1"/>
    </source>
</evidence>
<reference evidence="3" key="1">
    <citation type="journal article" date="2019" name="Int. J. Syst. Evol. Microbiol.">
        <title>The Global Catalogue of Microorganisms (GCM) 10K type strain sequencing project: providing services to taxonomists for standard genome sequencing and annotation.</title>
        <authorList>
            <consortium name="The Broad Institute Genomics Platform"/>
            <consortium name="The Broad Institute Genome Sequencing Center for Infectious Disease"/>
            <person name="Wu L."/>
            <person name="Ma J."/>
        </authorList>
    </citation>
    <scope>NUCLEOTIDE SEQUENCE [LARGE SCALE GENOMIC DNA]</scope>
    <source>
        <strain evidence="3">CGMCC 1.12482</strain>
    </source>
</reference>
<feature type="region of interest" description="Disordered" evidence="1">
    <location>
        <begin position="1"/>
        <end position="20"/>
    </location>
</feature>
<feature type="compositionally biased region" description="Basic and acidic residues" evidence="1">
    <location>
        <begin position="1"/>
        <end position="12"/>
    </location>
</feature>
<organism evidence="2 3">
    <name type="scientific">Halopseudomonas salina</name>
    <dbReference type="NCBI Taxonomy" id="1323744"/>
    <lineage>
        <taxon>Bacteria</taxon>
        <taxon>Pseudomonadati</taxon>
        <taxon>Pseudomonadota</taxon>
        <taxon>Gammaproteobacteria</taxon>
        <taxon>Pseudomonadales</taxon>
        <taxon>Pseudomonadaceae</taxon>
        <taxon>Halopseudomonas</taxon>
    </lineage>
</organism>
<dbReference type="EMBL" id="BMFF01000002">
    <property type="protein sequence ID" value="GGC92724.1"/>
    <property type="molecule type" value="Genomic_DNA"/>
</dbReference>
<name>A0ABQ1PAP0_9GAMM</name>
<keyword evidence="3" id="KW-1185">Reference proteome</keyword>
<evidence type="ECO:0000256" key="1">
    <source>
        <dbReference type="SAM" id="MobiDB-lite"/>
    </source>
</evidence>
<comment type="caution">
    <text evidence="2">The sequence shown here is derived from an EMBL/GenBank/DDBJ whole genome shotgun (WGS) entry which is preliminary data.</text>
</comment>
<sequence>MRADEFLKKYGLDGDDDDLKDTSLRGKSLERALHPGRPHAGTPHDWEDWEKFRAEEQAKAKQNPPAKTDEEPGSV</sequence>
<gene>
    <name evidence="2" type="ORF">GCM10007418_10300</name>
</gene>
<dbReference type="Proteomes" id="UP000638188">
    <property type="component" value="Unassembled WGS sequence"/>
</dbReference>
<evidence type="ECO:0000313" key="3">
    <source>
        <dbReference type="Proteomes" id="UP000638188"/>
    </source>
</evidence>
<proteinExistence type="predicted"/>
<accession>A0ABQ1PAP0</accession>
<protein>
    <submittedName>
        <fullName evidence="2">Uncharacterized protein</fullName>
    </submittedName>
</protein>